<keyword evidence="11" id="KW-1185">Reference proteome</keyword>
<reference evidence="10 11" key="1">
    <citation type="submission" date="2023-05" db="EMBL/GenBank/DDBJ databases">
        <title>Draft genome of Paenibacillus sp. CCS26.</title>
        <authorList>
            <person name="Akita H."/>
            <person name="Shinto Y."/>
            <person name="Kimura Z."/>
        </authorList>
    </citation>
    <scope>NUCLEOTIDE SEQUENCE [LARGE SCALE GENOMIC DNA]</scope>
    <source>
        <strain evidence="10 11">CCS26</strain>
    </source>
</reference>
<gene>
    <name evidence="10" type="ORF">PghCCS26_50250</name>
</gene>
<dbReference type="InterPro" id="IPR038501">
    <property type="entry name" value="Spore_GerAC_C_sf"/>
</dbReference>
<comment type="caution">
    <text evidence="10">The sequence shown here is derived from an EMBL/GenBank/DDBJ whole genome shotgun (WGS) entry which is preliminary data.</text>
</comment>
<dbReference type="EMBL" id="BTCL01000023">
    <property type="protein sequence ID" value="GMK47895.1"/>
    <property type="molecule type" value="Genomic_DNA"/>
</dbReference>
<dbReference type="Pfam" id="PF05504">
    <property type="entry name" value="Spore_GerAC"/>
    <property type="match status" value="1"/>
</dbReference>
<dbReference type="InterPro" id="IPR057336">
    <property type="entry name" value="GerAC_N"/>
</dbReference>
<evidence type="ECO:0000256" key="3">
    <source>
        <dbReference type="ARBA" id="ARBA00022544"/>
    </source>
</evidence>
<dbReference type="RefSeq" id="WP_317981736.1">
    <property type="nucleotide sequence ID" value="NZ_BTCL01000023.1"/>
</dbReference>
<name>A0ABQ6NV05_9BACL</name>
<dbReference type="InterPro" id="IPR008844">
    <property type="entry name" value="Spore_GerAC-like"/>
</dbReference>
<keyword evidence="7" id="KW-0449">Lipoprotein</keyword>
<dbReference type="PANTHER" id="PTHR35789">
    <property type="entry name" value="SPORE GERMINATION PROTEIN B3"/>
    <property type="match status" value="1"/>
</dbReference>
<protein>
    <submittedName>
        <fullName evidence="10">Uncharacterized protein</fullName>
    </submittedName>
</protein>
<keyword evidence="5" id="KW-0472">Membrane</keyword>
<organism evidence="10 11">
    <name type="scientific">Paenibacillus glycanilyticus</name>
    <dbReference type="NCBI Taxonomy" id="126569"/>
    <lineage>
        <taxon>Bacteria</taxon>
        <taxon>Bacillati</taxon>
        <taxon>Bacillota</taxon>
        <taxon>Bacilli</taxon>
        <taxon>Bacillales</taxon>
        <taxon>Paenibacillaceae</taxon>
        <taxon>Paenibacillus</taxon>
    </lineage>
</organism>
<dbReference type="Pfam" id="PF25198">
    <property type="entry name" value="Spore_GerAC_N"/>
    <property type="match status" value="1"/>
</dbReference>
<evidence type="ECO:0000256" key="7">
    <source>
        <dbReference type="ARBA" id="ARBA00023288"/>
    </source>
</evidence>
<dbReference type="Proteomes" id="UP001285921">
    <property type="component" value="Unassembled WGS sequence"/>
</dbReference>
<sequence length="390" mass="43817">MRRLMLVIMISAFVLSLTGCWDRTELNDLALISATAFDKGNNNKILATVQVIIPQNQGSGQQTAAIGGGGPRAITRSAEGSNIQDALSKLQRKMPRRLFWGQCKIFIFGEEIARNGIREEFDYLVRHPQPRERAYMMVSKGKASEALNLIPPIERTSSEALREISNLRTGLLVTMEQMSMDLKGDSESNALPMVYILPPSKLADKPVQTIPYMKGAAILKKGKLSGELTEKLLRGALLIDNVAADYSITFDVGGKQVSLHPVKTKVRLTPHIEGNNWSMTIKVQSEGSIVQNNSRMNPMKPEDLKEMNLAFRNDIHRRIEAAVVYLQQLKADTIHFATVYHKKYPKEWERVKEQWDEQFAKIKVTIEVETDIKKPGLINTPGGMPYEEVQ</sequence>
<evidence type="ECO:0000256" key="2">
    <source>
        <dbReference type="ARBA" id="ARBA00007886"/>
    </source>
</evidence>
<proteinExistence type="inferred from homology"/>
<evidence type="ECO:0000313" key="10">
    <source>
        <dbReference type="EMBL" id="GMK47895.1"/>
    </source>
</evidence>
<evidence type="ECO:0000256" key="4">
    <source>
        <dbReference type="ARBA" id="ARBA00022729"/>
    </source>
</evidence>
<keyword evidence="3" id="KW-0309">Germination</keyword>
<keyword evidence="4" id="KW-0732">Signal</keyword>
<dbReference type="Gene3D" id="6.20.190.10">
    <property type="entry name" value="Nutrient germinant receptor protein C, domain 1"/>
    <property type="match status" value="1"/>
</dbReference>
<evidence type="ECO:0000313" key="11">
    <source>
        <dbReference type="Proteomes" id="UP001285921"/>
    </source>
</evidence>
<dbReference type="InterPro" id="IPR046953">
    <property type="entry name" value="Spore_GerAC-like_C"/>
</dbReference>
<dbReference type="NCBIfam" id="TIGR02887">
    <property type="entry name" value="spore_ger_x_C"/>
    <property type="match status" value="1"/>
</dbReference>
<evidence type="ECO:0000256" key="1">
    <source>
        <dbReference type="ARBA" id="ARBA00004635"/>
    </source>
</evidence>
<dbReference type="PANTHER" id="PTHR35789:SF1">
    <property type="entry name" value="SPORE GERMINATION PROTEIN B3"/>
    <property type="match status" value="1"/>
</dbReference>
<accession>A0ABQ6NV05</accession>
<feature type="domain" description="Spore germination GerAC-like C-terminal" evidence="8">
    <location>
        <begin position="214"/>
        <end position="376"/>
    </location>
</feature>
<evidence type="ECO:0000256" key="5">
    <source>
        <dbReference type="ARBA" id="ARBA00023136"/>
    </source>
</evidence>
<evidence type="ECO:0000259" key="9">
    <source>
        <dbReference type="Pfam" id="PF25198"/>
    </source>
</evidence>
<evidence type="ECO:0000259" key="8">
    <source>
        <dbReference type="Pfam" id="PF05504"/>
    </source>
</evidence>
<feature type="domain" description="Spore germination protein N-terminal" evidence="9">
    <location>
        <begin position="22"/>
        <end position="193"/>
    </location>
</feature>
<dbReference type="Gene3D" id="3.30.300.210">
    <property type="entry name" value="Nutrient germinant receptor protein C, domain 3"/>
    <property type="match status" value="1"/>
</dbReference>
<dbReference type="PROSITE" id="PS51257">
    <property type="entry name" value="PROKAR_LIPOPROTEIN"/>
    <property type="match status" value="1"/>
</dbReference>
<keyword evidence="6" id="KW-0564">Palmitate</keyword>
<comment type="similarity">
    <text evidence="2">Belongs to the GerABKC lipoprotein family.</text>
</comment>
<comment type="subcellular location">
    <subcellularLocation>
        <location evidence="1">Membrane</location>
        <topology evidence="1">Lipid-anchor</topology>
    </subcellularLocation>
</comment>
<evidence type="ECO:0000256" key="6">
    <source>
        <dbReference type="ARBA" id="ARBA00023139"/>
    </source>
</evidence>